<dbReference type="InParanoid" id="I2GXH3"/>
<dbReference type="GO" id="GO:0031671">
    <property type="term" value="P:primary cell septum biogenesis"/>
    <property type="evidence" value="ECO:0007669"/>
    <property type="project" value="EnsemblFungi"/>
</dbReference>
<dbReference type="SMART" id="SM00242">
    <property type="entry name" value="MYSc"/>
    <property type="match status" value="1"/>
</dbReference>
<feature type="binding site" evidence="8">
    <location>
        <begin position="159"/>
        <end position="166"/>
    </location>
    <ligand>
        <name>ATP</name>
        <dbReference type="ChEBI" id="CHEBI:30616"/>
    </ligand>
</feature>
<feature type="coiled-coil region" evidence="9">
    <location>
        <begin position="1926"/>
        <end position="1974"/>
    </location>
</feature>
<evidence type="ECO:0000256" key="7">
    <source>
        <dbReference type="ARBA" id="ARBA00023203"/>
    </source>
</evidence>
<dbReference type="GO" id="GO:0016460">
    <property type="term" value="C:myosin II complex"/>
    <property type="evidence" value="ECO:0007669"/>
    <property type="project" value="EnsemblFungi"/>
</dbReference>
<evidence type="ECO:0000256" key="1">
    <source>
        <dbReference type="ARBA" id="ARBA00008314"/>
    </source>
</evidence>
<keyword evidence="7 8" id="KW-0009">Actin-binding</keyword>
<dbReference type="GO" id="GO:0016020">
    <property type="term" value="C:membrane"/>
    <property type="evidence" value="ECO:0007669"/>
    <property type="project" value="TreeGrafter"/>
</dbReference>
<keyword evidence="2 8" id="KW-0547">Nucleotide-binding</keyword>
<dbReference type="Gene3D" id="1.10.287.1490">
    <property type="match status" value="1"/>
</dbReference>
<dbReference type="InterPro" id="IPR001609">
    <property type="entry name" value="Myosin_head_motor_dom-like"/>
</dbReference>
<evidence type="ECO:0000256" key="2">
    <source>
        <dbReference type="ARBA" id="ARBA00022741"/>
    </source>
</evidence>
<dbReference type="FunFam" id="1.10.10.820:FF:000001">
    <property type="entry name" value="Myosin heavy chain"/>
    <property type="match status" value="1"/>
</dbReference>
<evidence type="ECO:0000256" key="4">
    <source>
        <dbReference type="ARBA" id="ARBA00023054"/>
    </source>
</evidence>
<dbReference type="InterPro" id="IPR004009">
    <property type="entry name" value="SH3_Myosin"/>
</dbReference>
<dbReference type="GeneID" id="14493434"/>
<feature type="coiled-coil region" evidence="9">
    <location>
        <begin position="1532"/>
        <end position="1684"/>
    </location>
</feature>
<dbReference type="PROSITE" id="PS51456">
    <property type="entry name" value="MYOSIN_MOTOR"/>
    <property type="match status" value="1"/>
</dbReference>
<dbReference type="GO" id="GO:0051015">
    <property type="term" value="F:actin filament binding"/>
    <property type="evidence" value="ECO:0007669"/>
    <property type="project" value="TreeGrafter"/>
</dbReference>
<dbReference type="GO" id="GO:1903475">
    <property type="term" value="P:mitotic actomyosin contractile ring assembly"/>
    <property type="evidence" value="ECO:0007669"/>
    <property type="project" value="EnsemblFungi"/>
</dbReference>
<dbReference type="PRINTS" id="PR00193">
    <property type="entry name" value="MYOSINHEAVY"/>
</dbReference>
<evidence type="ECO:0008006" key="14">
    <source>
        <dbReference type="Google" id="ProtNLM"/>
    </source>
</evidence>
<feature type="domain" description="Myosin motor" evidence="10">
    <location>
        <begin position="66"/>
        <end position="794"/>
    </location>
</feature>
<dbReference type="STRING" id="1071380.I2GXH3"/>
<dbReference type="GO" id="GO:0000142">
    <property type="term" value="C:cellular bud neck contractile ring"/>
    <property type="evidence" value="ECO:0007669"/>
    <property type="project" value="EnsemblFungi"/>
</dbReference>
<evidence type="ECO:0000259" key="11">
    <source>
        <dbReference type="PROSITE" id="PS51844"/>
    </source>
</evidence>
<dbReference type="GO" id="GO:0000146">
    <property type="term" value="F:microfilament motor activity"/>
    <property type="evidence" value="ECO:0007669"/>
    <property type="project" value="TreeGrafter"/>
</dbReference>
<dbReference type="GO" id="GO:0000131">
    <property type="term" value="C:incipient cellular bud site"/>
    <property type="evidence" value="ECO:0007669"/>
    <property type="project" value="EnsemblFungi"/>
</dbReference>
<evidence type="ECO:0000256" key="9">
    <source>
        <dbReference type="SAM" id="Coils"/>
    </source>
</evidence>
<evidence type="ECO:0000256" key="8">
    <source>
        <dbReference type="PROSITE-ProRule" id="PRU00782"/>
    </source>
</evidence>
<dbReference type="PANTHER" id="PTHR13140:SF857">
    <property type="entry name" value="MYOSIN-11"/>
    <property type="match status" value="1"/>
</dbReference>
<feature type="coiled-coil region" evidence="9">
    <location>
        <begin position="866"/>
        <end position="1271"/>
    </location>
</feature>
<dbReference type="SUPFAM" id="SSF52540">
    <property type="entry name" value="P-loop containing nucleoside triphosphate hydrolases"/>
    <property type="match status" value="1"/>
</dbReference>
<keyword evidence="6 8" id="KW-0505">Motor protein</keyword>
<dbReference type="HOGENOM" id="CLU_000192_5_3_1"/>
<feature type="region of interest" description="Actin-binding" evidence="8">
    <location>
        <begin position="667"/>
        <end position="689"/>
    </location>
</feature>
<feature type="coiled-coil region" evidence="9">
    <location>
        <begin position="1311"/>
        <end position="1345"/>
    </location>
</feature>
<dbReference type="Pfam" id="PF00063">
    <property type="entry name" value="Myosin_head"/>
    <property type="match status" value="1"/>
</dbReference>
<evidence type="ECO:0000256" key="6">
    <source>
        <dbReference type="ARBA" id="ARBA00023175"/>
    </source>
</evidence>
<dbReference type="Gene3D" id="1.20.58.530">
    <property type="match status" value="1"/>
</dbReference>
<comment type="similarity">
    <text evidence="1 8">Belongs to the TRAFAC class myosin-kinesin ATPase superfamily. Myosin family.</text>
</comment>
<feature type="coiled-coil region" evidence="9">
    <location>
        <begin position="1394"/>
        <end position="1421"/>
    </location>
</feature>
<dbReference type="Gene3D" id="1.20.120.720">
    <property type="entry name" value="Myosin VI head, motor domain, U50 subdomain"/>
    <property type="match status" value="1"/>
</dbReference>
<dbReference type="GO" id="GO:1904498">
    <property type="term" value="P:protein localization to mitotic actomyosin contractile ring"/>
    <property type="evidence" value="ECO:0007669"/>
    <property type="project" value="EnsemblFungi"/>
</dbReference>
<dbReference type="GO" id="GO:1902404">
    <property type="term" value="P:mitotic actomyosin contractile ring contraction"/>
    <property type="evidence" value="ECO:0007669"/>
    <property type="project" value="EnsemblFungi"/>
</dbReference>
<dbReference type="EMBL" id="HE806316">
    <property type="protein sequence ID" value="CCH58825.1"/>
    <property type="molecule type" value="Genomic_DNA"/>
</dbReference>
<dbReference type="GO" id="GO:0032033">
    <property type="term" value="F:myosin II light chain binding"/>
    <property type="evidence" value="ECO:0007669"/>
    <property type="project" value="EnsemblFungi"/>
</dbReference>
<dbReference type="OMA" id="DVRFLHK"/>
<keyword evidence="13" id="KW-1185">Reference proteome</keyword>
<dbReference type="GO" id="GO:0007015">
    <property type="term" value="P:actin filament organization"/>
    <property type="evidence" value="ECO:0007669"/>
    <property type="project" value="TreeGrafter"/>
</dbReference>
<reference evidence="12 13" key="1">
    <citation type="journal article" date="2011" name="Proc. Natl. Acad. Sci. U.S.A.">
        <title>Evolutionary erosion of yeast sex chromosomes by mating-type switching accidents.</title>
        <authorList>
            <person name="Gordon J.L."/>
            <person name="Armisen D."/>
            <person name="Proux-Wera E."/>
            <person name="Oheigeartaigh S.S."/>
            <person name="Byrne K.P."/>
            <person name="Wolfe K.H."/>
        </authorList>
    </citation>
    <scope>NUCLEOTIDE SEQUENCE [LARGE SCALE GENOMIC DNA]</scope>
    <source>
        <strain evidence="13">ATCC 34711 / CBS 6284 / DSM 70876 / NBRC 10599 / NRRL Y-10934 / UCD 77-7</strain>
    </source>
</reference>
<gene>
    <name evidence="12" type="primary">TBLA0A10470</name>
    <name evidence="12" type="ORF">TBLA_0A10470</name>
</gene>
<dbReference type="FunCoup" id="I2GXH3">
    <property type="interactions" value="444"/>
</dbReference>
<dbReference type="Gene3D" id="1.20.5.4820">
    <property type="match status" value="1"/>
</dbReference>
<keyword evidence="3 8" id="KW-0067">ATP-binding</keyword>
<evidence type="ECO:0000259" key="10">
    <source>
        <dbReference type="PROSITE" id="PS51456"/>
    </source>
</evidence>
<protein>
    <recommendedName>
        <fullName evidence="14">Myosin motor domain-containing protein</fullName>
    </recommendedName>
</protein>
<accession>I2GXH3</accession>
<dbReference type="InterPro" id="IPR036961">
    <property type="entry name" value="Kinesin_motor_dom_sf"/>
</dbReference>
<name>I2GXH3_HENB6</name>
<organism evidence="12 13">
    <name type="scientific">Henningerozyma blattae (strain ATCC 34711 / CBS 6284 / DSM 70876 / NBRC 10599 / NRRL Y-10934 / UCD 77-7)</name>
    <name type="common">Yeast</name>
    <name type="synonym">Tetrapisispora blattae</name>
    <dbReference type="NCBI Taxonomy" id="1071380"/>
    <lineage>
        <taxon>Eukaryota</taxon>
        <taxon>Fungi</taxon>
        <taxon>Dikarya</taxon>
        <taxon>Ascomycota</taxon>
        <taxon>Saccharomycotina</taxon>
        <taxon>Saccharomycetes</taxon>
        <taxon>Saccharomycetales</taxon>
        <taxon>Saccharomycetaceae</taxon>
        <taxon>Henningerozyma</taxon>
    </lineage>
</organism>
<evidence type="ECO:0000313" key="12">
    <source>
        <dbReference type="EMBL" id="CCH58825.1"/>
    </source>
</evidence>
<dbReference type="GO" id="GO:0000920">
    <property type="term" value="P:septum digestion after cytokinesis"/>
    <property type="evidence" value="ECO:0007669"/>
    <property type="project" value="EnsemblFungi"/>
</dbReference>
<dbReference type="CDD" id="cd01377">
    <property type="entry name" value="MYSc_class_II"/>
    <property type="match status" value="1"/>
</dbReference>
<keyword evidence="4 9" id="KW-0175">Coiled coil</keyword>
<dbReference type="Proteomes" id="UP000002866">
    <property type="component" value="Chromosome 1"/>
</dbReference>
<evidence type="ECO:0000313" key="13">
    <source>
        <dbReference type="Proteomes" id="UP000002866"/>
    </source>
</evidence>
<feature type="coiled-coil region" evidence="9">
    <location>
        <begin position="1738"/>
        <end position="1890"/>
    </location>
</feature>
<evidence type="ECO:0000256" key="3">
    <source>
        <dbReference type="ARBA" id="ARBA00022840"/>
    </source>
</evidence>
<keyword evidence="5 8" id="KW-0518">Myosin</keyword>
<dbReference type="OrthoDB" id="6108017at2759"/>
<dbReference type="RefSeq" id="XP_004178344.1">
    <property type="nucleotide sequence ID" value="XM_004178296.1"/>
</dbReference>
<dbReference type="eggNOG" id="KOG0161">
    <property type="taxonomic scope" value="Eukaryota"/>
</dbReference>
<evidence type="ECO:0000256" key="5">
    <source>
        <dbReference type="ARBA" id="ARBA00023123"/>
    </source>
</evidence>
<proteinExistence type="inferred from homology"/>
<dbReference type="Gene3D" id="3.40.850.10">
    <property type="entry name" value="Kinesin motor domain"/>
    <property type="match status" value="1"/>
</dbReference>
<dbReference type="PROSITE" id="PS51844">
    <property type="entry name" value="SH3_LIKE"/>
    <property type="match status" value="1"/>
</dbReference>
<dbReference type="InterPro" id="IPR027417">
    <property type="entry name" value="P-loop_NTPase"/>
</dbReference>
<dbReference type="Gene3D" id="1.10.10.820">
    <property type="match status" value="1"/>
</dbReference>
<dbReference type="PANTHER" id="PTHR13140">
    <property type="entry name" value="MYOSIN"/>
    <property type="match status" value="1"/>
</dbReference>
<dbReference type="GO" id="GO:0005524">
    <property type="term" value="F:ATP binding"/>
    <property type="evidence" value="ECO:0007669"/>
    <property type="project" value="UniProtKB-UniRule"/>
</dbReference>
<sequence length="1999" mass="231885">MTSDAHDFHTGMIVWIPDNDHLFVKAKILSMDNASSKVTVTILSANTESILPINELQPTNPSPTFDKVDNMSMLTHLNEPSVLYNLQNRYQDDIIYTYSGLFLVALNPYTNLNLYSNDYINNYHGSLKDENPPHIFAIAEFAYQNLLQTQINQSILVTGESGAGKTENTKIILNYLSNITSINHMITSTPSTSFIENDDMTSTTIEEDLDSRSFEKKILKSNPILESFGNAQTLRNNNSSRFGKFIKIKFNLGSGKITGINIDWYLLEKSRIILQSQKERNYHIFYQLLSELSTNTKLKESLNLTSSSPLDYNILKNSNLKIPGVDDLKNFNELKNSLLIIGFSSEIILEIFKIISIILLIGNIEFKPNRNSTSTANNAQAVITSDLKPLLDLLGIENEMDFKDSILRPKSKAGKEWVHQSKNSTQSKFILNALSRSLYEHLFAFIVEQINNNLNSSDSNPNSNDFASEDDEHFIGLLDIAGFEIFDLNSFEQLCINYTNENLQQFFNNHMFILEQNEYLKENINWNYIDFGKDSIETINLIENTKDKSIPTGILPLLDEVSILPNSNNNSFYDKLIDSWDKKSKKFKRSKKLNSFIINHYAGDVEYNTEEWLSKNKDPLNEHLLSVLSNSNNPLIQSFFNTQTSSSNSLMKKKKYKTTASRHTDQLHSLLKQLNDTNPHFVRCIIPNNKKIAKSFDRKLILNQLRCNGVLEGIKIARKGYPNRIFFKEFFQRYNILSKTDNTDSIDNNTMTSSRQNCEILLKSLQLSDELYKIGNTKLFFKNGVLAKLELEKEKQLNQILTNLNAHIRSKLIRQPMENNLNKLKYSKIIGATFTNYNNLMSSDDWYNLYIKLKPLLNSTKEINKSKKFSEKIKSLELQIKDLNEKLIKSETTDKENVLKLNQSMDEINSLKNHILEKNDELDKIKLESDATLKKWESLNETNNTLTKDLKSMTDKMETREKEIETLKNDTTKIDEINTQLKEAKEKILQKDKEIITLKNDTSAADKLESQLKDLQANLISKDKKSKDDKSLIDSLNTKITKLEESLTKRDKEIITLKTNTKTNDDLTNKLKKLETELSTKEKSYKLLFDSNKSLETEIHSIKKVVASKDSQIKNLNDTLSKKENNLDGKLSLLEKECHSALTKMKTLLLDNSKLKNQIEQLTESNNSLEKKLSKKDDELENLKGISKIHSDELTTITNERDSFIEENEKLITELKSSRASYSELNKNFNKLSEKMKKLQSASSDDESLSNEELHVKIKSLEKNLANEVSLNKYLNEKLFEKIEESKRHNSFSSSRFIKSEKSMQDLLKINEDSELIVEEYKKKLHELQEDKKDLMSRLTFTETRLASSSFELQTKSSQLNTLKTIVSGLNLPHDTMMTIDRELKESKPSDINVEKILLEIEHLKRQLEIETKAKIDAENSVAALHDKFKRIQRSDSSSEIYKLKYEASAEKIRTLESKLSREPLKPLSNVSSNDLFNKRESISKYDEDLRAYRLEILNLKEIMKNSDKGVATLQKRLEEKSLNENLLLDRIKILEKDLDTTEHQNELLSKTLTSQKQQIENNLNEIHQYELQLKDYAYALKQSDEDIQQMVSNINFLKDQIKDNEQALFDHENEKNSLIMELNDTSLELKKSQDAIKLYTSEISHLKERIVDAQDRTKEYEEIDQLRSQLKQYMKIESELNKEISVLNFKLNTLTKDSEYKIEELLKQTNHYTELVEKLGSERDMLDSTGQNLKQLYENVSTEASTLSDNMKSLINENTMLSGEVERLENLLEDKNKLLNEIKYENNDSKNSIKYLQETLELRNKQTERNEELLKSLQDQLDEFKENYNEEKQNALEFEEEYRSVDKLNHQLTLKYNTLRDRLNDTRERDQWLAKIHELETKISEETELKYEEIKKNKKLEHIIGDLQRENLMSSSIADKVEDERKNFESSASQYANHIDELESQIAKQEIEIRKLSRDNLFLQDRIPEMEKEVFYWKERYNNSIIAAEDITFEEVAA</sequence>
<feature type="domain" description="Myosin N-terminal SH3-like" evidence="11">
    <location>
        <begin position="9"/>
        <end position="61"/>
    </location>
</feature>
<dbReference type="KEGG" id="tbl:TBLA_0A10470"/>